<feature type="region of interest" description="Disordered" evidence="1">
    <location>
        <begin position="296"/>
        <end position="375"/>
    </location>
</feature>
<feature type="compositionally biased region" description="Basic and acidic residues" evidence="1">
    <location>
        <begin position="134"/>
        <end position="147"/>
    </location>
</feature>
<evidence type="ECO:0000256" key="1">
    <source>
        <dbReference type="SAM" id="MobiDB-lite"/>
    </source>
</evidence>
<feature type="region of interest" description="Disordered" evidence="1">
    <location>
        <begin position="124"/>
        <end position="170"/>
    </location>
</feature>
<feature type="compositionally biased region" description="Basic residues" evidence="1">
    <location>
        <begin position="148"/>
        <end position="158"/>
    </location>
</feature>
<accession>W4K0P8</accession>
<organism evidence="2 3">
    <name type="scientific">Heterobasidion irregulare (strain TC 32-1)</name>
    <dbReference type="NCBI Taxonomy" id="747525"/>
    <lineage>
        <taxon>Eukaryota</taxon>
        <taxon>Fungi</taxon>
        <taxon>Dikarya</taxon>
        <taxon>Basidiomycota</taxon>
        <taxon>Agaricomycotina</taxon>
        <taxon>Agaricomycetes</taxon>
        <taxon>Russulales</taxon>
        <taxon>Bondarzewiaceae</taxon>
        <taxon>Heterobasidion</taxon>
        <taxon>Heterobasidion annosum species complex</taxon>
    </lineage>
</organism>
<reference evidence="2 3" key="1">
    <citation type="journal article" date="2012" name="New Phytol.">
        <title>Insight into trade-off between wood decay and parasitism from the genome of a fungal forest pathogen.</title>
        <authorList>
            <person name="Olson A."/>
            <person name="Aerts A."/>
            <person name="Asiegbu F."/>
            <person name="Belbahri L."/>
            <person name="Bouzid O."/>
            <person name="Broberg A."/>
            <person name="Canback B."/>
            <person name="Coutinho P.M."/>
            <person name="Cullen D."/>
            <person name="Dalman K."/>
            <person name="Deflorio G."/>
            <person name="van Diepen L.T."/>
            <person name="Dunand C."/>
            <person name="Duplessis S."/>
            <person name="Durling M."/>
            <person name="Gonthier P."/>
            <person name="Grimwood J."/>
            <person name="Fossdal C.G."/>
            <person name="Hansson D."/>
            <person name="Henrissat B."/>
            <person name="Hietala A."/>
            <person name="Himmelstrand K."/>
            <person name="Hoffmeister D."/>
            <person name="Hogberg N."/>
            <person name="James T.Y."/>
            <person name="Karlsson M."/>
            <person name="Kohler A."/>
            <person name="Kues U."/>
            <person name="Lee Y.H."/>
            <person name="Lin Y.C."/>
            <person name="Lind M."/>
            <person name="Lindquist E."/>
            <person name="Lombard V."/>
            <person name="Lucas S."/>
            <person name="Lunden K."/>
            <person name="Morin E."/>
            <person name="Murat C."/>
            <person name="Park J."/>
            <person name="Raffaello T."/>
            <person name="Rouze P."/>
            <person name="Salamov A."/>
            <person name="Schmutz J."/>
            <person name="Solheim H."/>
            <person name="Stahlberg J."/>
            <person name="Velez H."/>
            <person name="de Vries R.P."/>
            <person name="Wiebenga A."/>
            <person name="Woodward S."/>
            <person name="Yakovlev I."/>
            <person name="Garbelotto M."/>
            <person name="Martin F."/>
            <person name="Grigoriev I.V."/>
            <person name="Stenlid J."/>
        </authorList>
    </citation>
    <scope>NUCLEOTIDE SEQUENCE [LARGE SCALE GENOMIC DNA]</scope>
    <source>
        <strain evidence="2 3">TC 32-1</strain>
    </source>
</reference>
<feature type="region of interest" description="Disordered" evidence="1">
    <location>
        <begin position="534"/>
        <end position="553"/>
    </location>
</feature>
<dbReference type="InParanoid" id="W4K0P8"/>
<keyword evidence="3" id="KW-1185">Reference proteome</keyword>
<gene>
    <name evidence="2" type="ORF">HETIRDRAFT_453795</name>
</gene>
<dbReference type="EMBL" id="KI925461">
    <property type="protein sequence ID" value="ETW79367.1"/>
    <property type="molecule type" value="Genomic_DNA"/>
</dbReference>
<proteinExistence type="predicted"/>
<sequence length="606" mass="66136">MHTTSTAPAQRCATRLRSRTARRQRESAPTAAGTRPQSAQSPRMEPLSGRALPDTQPDALSCRRVGRRSTPAVSAYVQSVLRARSPPRASLAESATDLARWLVWSGSERRALEDPAHSVRATLLSGGSPMQQEPAKHQPAEGEEKKSQRCTRGGHWHSGRIPIQGKGRQRERLVRACAPHARRARTPSRQSANPRLTARRCRGVQGIYHARRHVPPADVDVDVCDVRRATKCRRGMDVRATGVGECLSAFSDGWVGAQARKGRWSWRLDRRADGSVVCGLQPGRRAVVVARTHAEQSCGGRNYTADGNLSNRRDAFRPVPTPSSHRIPSRPLPSHQKIQQTDGRTKDRNGPSTDRVHRRVDRDRGITPTSTPTSLSIRRRHIRRLARGRDWPGSTDGWLAGWLAGTEGHGTGLETRVQLRRAGGPGSATATGGLCAWPTPPSTPQTNDDPAASARTTLRGRVFARTLALVSSTAVARAAESGIVDSSRALLAARHPGTRGGGVLVAGSDLPCWARKISALATVSRPLVGALSKTQEVQRKRHRHTSEGTTDLSTTESLIIAKRRGGQMQMQRHDPRSRRPQQHCIAPHHAEQHHRPKLALPNSARA</sequence>
<evidence type="ECO:0000313" key="2">
    <source>
        <dbReference type="EMBL" id="ETW79367.1"/>
    </source>
</evidence>
<dbReference type="GeneID" id="20676424"/>
<dbReference type="AlphaFoldDB" id="W4K0P8"/>
<dbReference type="RefSeq" id="XP_009549601.1">
    <property type="nucleotide sequence ID" value="XM_009551306.1"/>
</dbReference>
<feature type="region of interest" description="Disordered" evidence="1">
    <location>
        <begin position="587"/>
        <end position="606"/>
    </location>
</feature>
<dbReference type="KEGG" id="hir:HETIRDRAFT_453795"/>
<dbReference type="HOGENOM" id="CLU_450589_0_0_1"/>
<dbReference type="Proteomes" id="UP000030671">
    <property type="component" value="Unassembled WGS sequence"/>
</dbReference>
<name>W4K0P8_HETIT</name>
<protein>
    <submittedName>
        <fullName evidence="2">Uncharacterized protein</fullName>
    </submittedName>
</protein>
<feature type="region of interest" description="Disordered" evidence="1">
    <location>
        <begin position="1"/>
        <end position="71"/>
    </location>
</feature>
<evidence type="ECO:0000313" key="3">
    <source>
        <dbReference type="Proteomes" id="UP000030671"/>
    </source>
</evidence>